<dbReference type="Proteomes" id="UP000494106">
    <property type="component" value="Unassembled WGS sequence"/>
</dbReference>
<organism evidence="2 3">
    <name type="scientific">Arctia plantaginis</name>
    <name type="common">Wood tiger moth</name>
    <name type="synonym">Phalaena plantaginis</name>
    <dbReference type="NCBI Taxonomy" id="874455"/>
    <lineage>
        <taxon>Eukaryota</taxon>
        <taxon>Metazoa</taxon>
        <taxon>Ecdysozoa</taxon>
        <taxon>Arthropoda</taxon>
        <taxon>Hexapoda</taxon>
        <taxon>Insecta</taxon>
        <taxon>Pterygota</taxon>
        <taxon>Neoptera</taxon>
        <taxon>Endopterygota</taxon>
        <taxon>Lepidoptera</taxon>
        <taxon>Glossata</taxon>
        <taxon>Ditrysia</taxon>
        <taxon>Noctuoidea</taxon>
        <taxon>Erebidae</taxon>
        <taxon>Arctiinae</taxon>
        <taxon>Arctia</taxon>
    </lineage>
</organism>
<comment type="caution">
    <text evidence="2">The sequence shown here is derived from an EMBL/GenBank/DDBJ whole genome shotgun (WGS) entry which is preliminary data.</text>
</comment>
<evidence type="ECO:0000313" key="3">
    <source>
        <dbReference type="Proteomes" id="UP000494106"/>
    </source>
</evidence>
<sequence length="77" mass="8779">MVPPPTSRTASRATRSSELRSTLPVQRDRAGGVQAPHIVDPHAGVEAETWQDGQRPPLRFTPKDDQEYLRRGYWFSY</sequence>
<name>A0A8S0Z3Q8_ARCPL</name>
<dbReference type="AlphaFoldDB" id="A0A8S0Z3Q8"/>
<proteinExistence type="predicted"/>
<reference evidence="2 3" key="1">
    <citation type="submission" date="2020-04" db="EMBL/GenBank/DDBJ databases">
        <authorList>
            <person name="Wallbank WR R."/>
            <person name="Pardo Diaz C."/>
            <person name="Kozak K."/>
            <person name="Martin S."/>
            <person name="Jiggins C."/>
            <person name="Moest M."/>
            <person name="Warren A I."/>
            <person name="Byers J.R.P. K."/>
            <person name="Montejo-Kovacevich G."/>
            <person name="Yen C E."/>
        </authorList>
    </citation>
    <scope>NUCLEOTIDE SEQUENCE [LARGE SCALE GENOMIC DNA]</scope>
</reference>
<evidence type="ECO:0000256" key="1">
    <source>
        <dbReference type="SAM" id="MobiDB-lite"/>
    </source>
</evidence>
<feature type="compositionally biased region" description="Low complexity" evidence="1">
    <location>
        <begin position="7"/>
        <end position="23"/>
    </location>
</feature>
<keyword evidence="3" id="KW-1185">Reference proteome</keyword>
<dbReference type="EMBL" id="CADEBC010000208">
    <property type="protein sequence ID" value="CAB3226270.1"/>
    <property type="molecule type" value="Genomic_DNA"/>
</dbReference>
<evidence type="ECO:0000313" key="2">
    <source>
        <dbReference type="EMBL" id="CAB3226270.1"/>
    </source>
</evidence>
<gene>
    <name evidence="2" type="ORF">APLA_LOCUS2780</name>
</gene>
<feature type="region of interest" description="Disordered" evidence="1">
    <location>
        <begin position="1"/>
        <end position="63"/>
    </location>
</feature>
<accession>A0A8S0Z3Q8</accession>
<protein>
    <submittedName>
        <fullName evidence="2">Uncharacterized protein</fullName>
    </submittedName>
</protein>